<sequence length="252" mass="28470">MRKSNIFLPICLLLLQLLFSQERDIAGKISVRDGSPSNVHIVNVANEKEVVSDSEGNFMIPANVDDVLVLSAEHLEFQRIIVEKSMYYKGKIDITMMAKPTQLDEVEVVNHNKINAVDLGILAKPAKEYTPAERRLRTAGDFKPIQLLGIIAGGMEFDPIINAINGKTKRLKNEVKLEKKEMLLAKINENYTDEFFMNDLKVARDEISGFKYYLAEDMVFAETFAAGNNERIVIEMIRKAADFNAAITEEKK</sequence>
<keyword evidence="2" id="KW-1185">Reference proteome</keyword>
<evidence type="ECO:0000313" key="1">
    <source>
        <dbReference type="EMBL" id="AWI24673.1"/>
    </source>
</evidence>
<dbReference type="EMBL" id="CP029187">
    <property type="protein sequence ID" value="AWI24673.1"/>
    <property type="molecule type" value="Genomic_DNA"/>
</dbReference>
<name>A0A2S1SE52_9FLAO</name>
<accession>A0A2S1SE52</accession>
<dbReference type="AlphaFoldDB" id="A0A2S1SE52"/>
<reference evidence="1 2" key="1">
    <citation type="submission" date="2018-05" db="EMBL/GenBank/DDBJ databases">
        <title>Genome sequencing of Flavobacterium sp. HYN0049.</title>
        <authorList>
            <person name="Yi H."/>
            <person name="Baek C."/>
        </authorList>
    </citation>
    <scope>NUCLEOTIDE SEQUENCE [LARGE SCALE GENOMIC DNA]</scope>
    <source>
        <strain evidence="1 2">HYN0049</strain>
    </source>
</reference>
<dbReference type="Proteomes" id="UP000244937">
    <property type="component" value="Chromosome"/>
</dbReference>
<dbReference type="KEGG" id="fpal:HYN49_01510"/>
<dbReference type="RefSeq" id="WP_108902471.1">
    <property type="nucleotide sequence ID" value="NZ_CP029187.1"/>
</dbReference>
<dbReference type="OrthoDB" id="1427655at2"/>
<protein>
    <recommendedName>
        <fullName evidence="3">TonB-dependent receptor</fullName>
    </recommendedName>
</protein>
<organism evidence="1 2">
    <name type="scientific">Flavobacterium pallidum</name>
    <dbReference type="NCBI Taxonomy" id="2172098"/>
    <lineage>
        <taxon>Bacteria</taxon>
        <taxon>Pseudomonadati</taxon>
        <taxon>Bacteroidota</taxon>
        <taxon>Flavobacteriia</taxon>
        <taxon>Flavobacteriales</taxon>
        <taxon>Flavobacteriaceae</taxon>
        <taxon>Flavobacterium</taxon>
    </lineage>
</organism>
<proteinExistence type="predicted"/>
<evidence type="ECO:0000313" key="2">
    <source>
        <dbReference type="Proteomes" id="UP000244937"/>
    </source>
</evidence>
<evidence type="ECO:0008006" key="3">
    <source>
        <dbReference type="Google" id="ProtNLM"/>
    </source>
</evidence>
<gene>
    <name evidence="1" type="ORF">HYN49_01510</name>
</gene>